<dbReference type="RefSeq" id="WP_058888681.1">
    <property type="nucleotide sequence ID" value="NZ_LQBM01000003.1"/>
</dbReference>
<organism evidence="2 3">
    <name type="scientific">Nesterenkonia jeotgali</name>
    <dbReference type="NCBI Taxonomy" id="317018"/>
    <lineage>
        <taxon>Bacteria</taxon>
        <taxon>Bacillati</taxon>
        <taxon>Actinomycetota</taxon>
        <taxon>Actinomycetes</taxon>
        <taxon>Micrococcales</taxon>
        <taxon>Micrococcaceae</taxon>
        <taxon>Nesterenkonia</taxon>
    </lineage>
</organism>
<sequence length="196" mass="22589">MELLDLLATPWPLLVLALLVFGFAPRLILRLLVLAFPRGDPRRDEVLGELDAVPYKDRPLFVAEQFEVALIEGFGGRIRWLWTRKVTEGWSLTDGVKMNRRNPGKFYVPTDDEKDDVEPGDIVKLGFKTRSGWGERMWVRVTKRTRRGYVGLLHNSPVAIPDLWHEKPIRFKREHIIDIDIPAEVDDDPTHGSRAE</sequence>
<dbReference type="Proteomes" id="UP000054023">
    <property type="component" value="Unassembled WGS sequence"/>
</dbReference>
<feature type="transmembrane region" description="Helical" evidence="1">
    <location>
        <begin position="12"/>
        <end position="33"/>
    </location>
</feature>
<dbReference type="STRING" id="317018.AVL63_02960"/>
<dbReference type="EMBL" id="LQBM01000003">
    <property type="protein sequence ID" value="KUG58999.1"/>
    <property type="molecule type" value="Genomic_DNA"/>
</dbReference>
<name>A0A0W8IGA2_9MICC</name>
<evidence type="ECO:0000313" key="3">
    <source>
        <dbReference type="Proteomes" id="UP000054023"/>
    </source>
</evidence>
<accession>A0A0W8IGA2</accession>
<gene>
    <name evidence="2" type="ORF">AVL63_02960</name>
</gene>
<evidence type="ECO:0000256" key="1">
    <source>
        <dbReference type="SAM" id="Phobius"/>
    </source>
</evidence>
<dbReference type="OrthoDB" id="4963037at2"/>
<comment type="caution">
    <text evidence="2">The sequence shown here is derived from an EMBL/GenBank/DDBJ whole genome shotgun (WGS) entry which is preliminary data.</text>
</comment>
<keyword evidence="1" id="KW-0472">Membrane</keyword>
<keyword evidence="3" id="KW-1185">Reference proteome</keyword>
<evidence type="ECO:0000313" key="2">
    <source>
        <dbReference type="EMBL" id="KUG58999.1"/>
    </source>
</evidence>
<proteinExistence type="predicted"/>
<keyword evidence="1" id="KW-0812">Transmembrane</keyword>
<protein>
    <submittedName>
        <fullName evidence="2">Uncharacterized protein</fullName>
    </submittedName>
</protein>
<keyword evidence="1" id="KW-1133">Transmembrane helix</keyword>
<dbReference type="AlphaFoldDB" id="A0A0W8IGA2"/>
<reference evidence="3" key="1">
    <citation type="submission" date="2015-12" db="EMBL/GenBank/DDBJ databases">
        <authorList>
            <person name="Nair G.R."/>
            <person name="Kaur G."/>
            <person name="Mayilraj S."/>
        </authorList>
    </citation>
    <scope>NUCLEOTIDE SEQUENCE [LARGE SCALE GENOMIC DNA]</scope>
    <source>
        <strain evidence="3">CD08_7</strain>
    </source>
</reference>